<evidence type="ECO:0000256" key="3">
    <source>
        <dbReference type="PROSITE-ProRule" id="PRU00497"/>
    </source>
</evidence>
<gene>
    <name evidence="5" type="ORF">EEDITHA_LOCUS21418</name>
</gene>
<evidence type="ECO:0000313" key="5">
    <source>
        <dbReference type="EMBL" id="CAH2107375.1"/>
    </source>
</evidence>
<dbReference type="PROSITE" id="PS51155">
    <property type="entry name" value="CHIT_BIND_RR_2"/>
    <property type="match status" value="1"/>
</dbReference>
<keyword evidence="2 4" id="KW-0732">Signal</keyword>
<dbReference type="PROSITE" id="PS00233">
    <property type="entry name" value="CHIT_BIND_RR_1"/>
    <property type="match status" value="1"/>
</dbReference>
<proteinExistence type="predicted"/>
<dbReference type="InterPro" id="IPR000618">
    <property type="entry name" value="Insect_cuticle"/>
</dbReference>
<name>A0AAU9V5Q7_EUPED</name>
<dbReference type="Pfam" id="PF00379">
    <property type="entry name" value="Chitin_bind_4"/>
    <property type="match status" value="1"/>
</dbReference>
<reference evidence="5" key="1">
    <citation type="submission" date="2022-03" db="EMBL/GenBank/DDBJ databases">
        <authorList>
            <person name="Tunstrom K."/>
        </authorList>
    </citation>
    <scope>NUCLEOTIDE SEQUENCE</scope>
</reference>
<evidence type="ECO:0000256" key="1">
    <source>
        <dbReference type="ARBA" id="ARBA00022460"/>
    </source>
</evidence>
<dbReference type="PANTHER" id="PTHR10380:SF237">
    <property type="entry name" value="CUTICULAR PROTEIN 65AU, ISOFORM A-RELATED"/>
    <property type="match status" value="1"/>
</dbReference>
<feature type="signal peptide" evidence="4">
    <location>
        <begin position="1"/>
        <end position="17"/>
    </location>
</feature>
<keyword evidence="1 3" id="KW-0193">Cuticle</keyword>
<dbReference type="EMBL" id="CAKOGL010000030">
    <property type="protein sequence ID" value="CAH2107375.1"/>
    <property type="molecule type" value="Genomic_DNA"/>
</dbReference>
<dbReference type="Proteomes" id="UP001153954">
    <property type="component" value="Unassembled WGS sequence"/>
</dbReference>
<dbReference type="PANTHER" id="PTHR10380">
    <property type="entry name" value="CUTICLE PROTEIN"/>
    <property type="match status" value="1"/>
</dbReference>
<accession>A0AAU9V5Q7</accession>
<keyword evidence="6" id="KW-1185">Reference proteome</keyword>
<evidence type="ECO:0000256" key="2">
    <source>
        <dbReference type="ARBA" id="ARBA00022729"/>
    </source>
</evidence>
<dbReference type="AlphaFoldDB" id="A0AAU9V5Q7"/>
<dbReference type="InterPro" id="IPR031311">
    <property type="entry name" value="CHIT_BIND_RR_consensus"/>
</dbReference>
<comment type="caution">
    <text evidence="5">The sequence shown here is derived from an EMBL/GenBank/DDBJ whole genome shotgun (WGS) entry which is preliminary data.</text>
</comment>
<organism evidence="5 6">
    <name type="scientific">Euphydryas editha</name>
    <name type="common">Edith's checkerspot</name>
    <dbReference type="NCBI Taxonomy" id="104508"/>
    <lineage>
        <taxon>Eukaryota</taxon>
        <taxon>Metazoa</taxon>
        <taxon>Ecdysozoa</taxon>
        <taxon>Arthropoda</taxon>
        <taxon>Hexapoda</taxon>
        <taxon>Insecta</taxon>
        <taxon>Pterygota</taxon>
        <taxon>Neoptera</taxon>
        <taxon>Endopterygota</taxon>
        <taxon>Lepidoptera</taxon>
        <taxon>Glossata</taxon>
        <taxon>Ditrysia</taxon>
        <taxon>Papilionoidea</taxon>
        <taxon>Nymphalidae</taxon>
        <taxon>Nymphalinae</taxon>
        <taxon>Euphydryas</taxon>
    </lineage>
</organism>
<dbReference type="GO" id="GO:0008010">
    <property type="term" value="F:structural constituent of chitin-based larval cuticle"/>
    <property type="evidence" value="ECO:0007669"/>
    <property type="project" value="TreeGrafter"/>
</dbReference>
<evidence type="ECO:0000256" key="4">
    <source>
        <dbReference type="SAM" id="SignalP"/>
    </source>
</evidence>
<evidence type="ECO:0000313" key="6">
    <source>
        <dbReference type="Proteomes" id="UP001153954"/>
    </source>
</evidence>
<dbReference type="InterPro" id="IPR050468">
    <property type="entry name" value="Cuticle_Struct_Prot"/>
</dbReference>
<evidence type="ECO:0008006" key="7">
    <source>
        <dbReference type="Google" id="ProtNLM"/>
    </source>
</evidence>
<dbReference type="PRINTS" id="PR00947">
    <property type="entry name" value="CUTICLE"/>
</dbReference>
<feature type="chain" id="PRO_5043751172" description="Larval cuticle protein LCP-22" evidence="4">
    <location>
        <begin position="18"/>
        <end position="216"/>
    </location>
</feature>
<protein>
    <recommendedName>
        <fullName evidence="7">Larval cuticle protein LCP-22</fullName>
    </recommendedName>
</protein>
<sequence length="216" mass="23658">MRFTVVVFACVLAAVNAQFNQGQYFPQRNQYQFNRYNQNNRFPYNNYNNNNRYQNYNPYKPYLSNPTVSVAKATATVAPSATPTVRPVSESVALPVVKAVSDASHAETVKYGNEVNPDGSYDFFFETNNGIAAQSHGTPRNFGGDPPVAPAVADGAFSWISPEGQTISIRYVADENGYQPSGDAIPQAPPIPPLILRSLEYIATHSPPATFVADKN</sequence>
<dbReference type="GO" id="GO:0062129">
    <property type="term" value="C:chitin-based extracellular matrix"/>
    <property type="evidence" value="ECO:0007669"/>
    <property type="project" value="TreeGrafter"/>
</dbReference>